<dbReference type="Proteomes" id="UP001608902">
    <property type="component" value="Unassembled WGS sequence"/>
</dbReference>
<evidence type="ECO:0000313" key="2">
    <source>
        <dbReference type="Proteomes" id="UP001608902"/>
    </source>
</evidence>
<gene>
    <name evidence="1" type="ORF">AB6A40_005919</name>
</gene>
<evidence type="ECO:0000313" key="1">
    <source>
        <dbReference type="EMBL" id="MFH4979210.1"/>
    </source>
</evidence>
<accession>A0ABD6EI01</accession>
<dbReference type="EMBL" id="JBGFUD010003957">
    <property type="protein sequence ID" value="MFH4979210.1"/>
    <property type="molecule type" value="Genomic_DNA"/>
</dbReference>
<comment type="caution">
    <text evidence="1">The sequence shown here is derived from an EMBL/GenBank/DDBJ whole genome shotgun (WGS) entry which is preliminary data.</text>
</comment>
<keyword evidence="2" id="KW-1185">Reference proteome</keyword>
<protein>
    <submittedName>
        <fullName evidence="1">Uncharacterized protein</fullName>
    </submittedName>
</protein>
<name>A0ABD6EI01_9BILA</name>
<organism evidence="1 2">
    <name type="scientific">Gnathostoma spinigerum</name>
    <dbReference type="NCBI Taxonomy" id="75299"/>
    <lineage>
        <taxon>Eukaryota</taxon>
        <taxon>Metazoa</taxon>
        <taxon>Ecdysozoa</taxon>
        <taxon>Nematoda</taxon>
        <taxon>Chromadorea</taxon>
        <taxon>Rhabditida</taxon>
        <taxon>Spirurina</taxon>
        <taxon>Gnathostomatomorpha</taxon>
        <taxon>Gnathostomatoidea</taxon>
        <taxon>Gnathostomatidae</taxon>
        <taxon>Gnathostoma</taxon>
    </lineage>
</organism>
<dbReference type="AlphaFoldDB" id="A0ABD6EI01"/>
<proteinExistence type="predicted"/>
<reference evidence="1 2" key="1">
    <citation type="submission" date="2024-08" db="EMBL/GenBank/DDBJ databases">
        <title>Gnathostoma spinigerum genome.</title>
        <authorList>
            <person name="Gonzalez-Bertolin B."/>
            <person name="Monzon S."/>
            <person name="Zaballos A."/>
            <person name="Jimenez P."/>
            <person name="Dekumyoy P."/>
            <person name="Varona S."/>
            <person name="Cuesta I."/>
            <person name="Sumanam S."/>
            <person name="Adisakwattana P."/>
            <person name="Gasser R.B."/>
            <person name="Hernandez-Gonzalez A."/>
            <person name="Young N.D."/>
            <person name="Perteguer M.J."/>
        </authorList>
    </citation>
    <scope>NUCLEOTIDE SEQUENCE [LARGE SCALE GENOMIC DNA]</scope>
    <source>
        <strain evidence="1">AL3</strain>
        <tissue evidence="1">Liver</tissue>
    </source>
</reference>
<sequence>MLTGGVPRICQPLQPSSYASVISRAANENQWSRNERFWAKQFAAKYEYVLQFFADQSLLKQNEEARELMSRNILTAWDELKNKVKNVQIGDLGTVEEFINCGKHYSKP</sequence>